<feature type="compositionally biased region" description="Pro residues" evidence="1">
    <location>
        <begin position="570"/>
        <end position="586"/>
    </location>
</feature>
<sequence>MSSFPEDQPSSSQLLPPQSAQVRGSLFGGPSNDADPPSSRSLRPRRSIFGGFSSQNGTPESENQPEPMSEIVPDEEEDHFDLILREEPLVDHYDSASDSSYQESNDEEAKKPQKRIVSAKASSTPIDQKRPSQKQPSKEVAQKTTYFLHRGIDLPPGQERPNRWTESQAKYQRAIEAERDVYETLMDSRAQDLAAHLYNTYVAYRQPKQKDNSGDPRVSEEEEKAFRKRWVAWPMPDIWVPRAGETAFDELEDPDEFQMSDTRPSGELEECVIATMMKTARERFTAREWDDVSDADNAEVHEEKNIPDPDAMEIDSDTTNDENKIEGQKNESNQRRRQMPISLEDDIAARQKLLPLSRTAISHLDQLLMGLHHSLRNRGRNFYDSDDSATDTDDDGSRSRSRSRSRRKARKGSQPRGRKPGRGIRSSGQSSRDVSNLRSSPQPENTQHDVDENQESMDRSGALMLKMLQRFPLRDWSEVMGVASMVGLPPNAVKRAAKRCADLLEQDMTFRTFHEGRIEKVGRLPDKTWDYDYIESETNDESDIDSGRLPKSRAQSRNSSRGATRSPSRQPHPAPAVVPAVIPAPPTNNSFSSRLFESQGGTETDSGQTAWLWK</sequence>
<dbReference type="Pfam" id="PF10680">
    <property type="entry name" value="RRN9"/>
    <property type="match status" value="1"/>
</dbReference>
<feature type="region of interest" description="Disordered" evidence="1">
    <location>
        <begin position="288"/>
        <end position="338"/>
    </location>
</feature>
<evidence type="ECO:0000313" key="3">
    <source>
        <dbReference type="EMBL" id="KAJ5532358.1"/>
    </source>
</evidence>
<feature type="compositionally biased region" description="Polar residues" evidence="1">
    <location>
        <begin position="587"/>
        <end position="614"/>
    </location>
</feature>
<feature type="region of interest" description="Disordered" evidence="1">
    <location>
        <begin position="539"/>
        <end position="614"/>
    </location>
</feature>
<reference evidence="3 4" key="1">
    <citation type="journal article" date="2023" name="IMA Fungus">
        <title>Comparative genomic study of the Penicillium genus elucidates a diverse pangenome and 15 lateral gene transfer events.</title>
        <authorList>
            <person name="Petersen C."/>
            <person name="Sorensen T."/>
            <person name="Nielsen M.R."/>
            <person name="Sondergaard T.E."/>
            <person name="Sorensen J.L."/>
            <person name="Fitzpatrick D.A."/>
            <person name="Frisvad J.C."/>
            <person name="Nielsen K.L."/>
        </authorList>
    </citation>
    <scope>NUCLEOTIDE SEQUENCE [LARGE SCALE GENOMIC DNA]</scope>
    <source>
        <strain evidence="3 4">IBT 35679</strain>
    </source>
</reference>
<evidence type="ECO:0000259" key="2">
    <source>
        <dbReference type="Pfam" id="PF10680"/>
    </source>
</evidence>
<feature type="compositionally biased region" description="Low complexity" evidence="1">
    <location>
        <begin position="423"/>
        <end position="432"/>
    </location>
</feature>
<feature type="compositionally biased region" description="Basic and acidic residues" evidence="1">
    <location>
        <begin position="80"/>
        <end position="95"/>
    </location>
</feature>
<accession>A0AAD6CNW2</accession>
<feature type="compositionally biased region" description="Acidic residues" evidence="1">
    <location>
        <begin position="310"/>
        <end position="320"/>
    </location>
</feature>
<protein>
    <recommendedName>
        <fullName evidence="2">Rrn9 domain-containing protein</fullName>
    </recommendedName>
</protein>
<evidence type="ECO:0000256" key="1">
    <source>
        <dbReference type="SAM" id="MobiDB-lite"/>
    </source>
</evidence>
<feature type="compositionally biased region" description="Polar residues" evidence="1">
    <location>
        <begin position="52"/>
        <end position="66"/>
    </location>
</feature>
<organism evidence="3 4">
    <name type="scientific">Penicillium frequentans</name>
    <dbReference type="NCBI Taxonomy" id="3151616"/>
    <lineage>
        <taxon>Eukaryota</taxon>
        <taxon>Fungi</taxon>
        <taxon>Dikarya</taxon>
        <taxon>Ascomycota</taxon>
        <taxon>Pezizomycotina</taxon>
        <taxon>Eurotiomycetes</taxon>
        <taxon>Eurotiomycetidae</taxon>
        <taxon>Eurotiales</taxon>
        <taxon>Aspergillaceae</taxon>
        <taxon>Penicillium</taxon>
    </lineage>
</organism>
<feature type="compositionally biased region" description="Basic and acidic residues" evidence="1">
    <location>
        <begin position="298"/>
        <end position="307"/>
    </location>
</feature>
<feature type="compositionally biased region" description="Low complexity" evidence="1">
    <location>
        <begin position="8"/>
        <end position="19"/>
    </location>
</feature>
<proteinExistence type="predicted"/>
<feature type="region of interest" description="Disordered" evidence="1">
    <location>
        <begin position="1"/>
        <end position="144"/>
    </location>
</feature>
<name>A0AAD6CNW2_9EURO</name>
<dbReference type="InterPro" id="IPR019622">
    <property type="entry name" value="Rrn9_dom"/>
</dbReference>
<feature type="compositionally biased region" description="Basic and acidic residues" evidence="1">
    <location>
        <begin position="321"/>
        <end position="334"/>
    </location>
</feature>
<dbReference type="AlphaFoldDB" id="A0AAD6CNW2"/>
<dbReference type="EMBL" id="JAQIZZ010000007">
    <property type="protein sequence ID" value="KAJ5532358.1"/>
    <property type="molecule type" value="Genomic_DNA"/>
</dbReference>
<feature type="region of interest" description="Disordered" evidence="1">
    <location>
        <begin position="381"/>
        <end position="454"/>
    </location>
</feature>
<dbReference type="Proteomes" id="UP001220324">
    <property type="component" value="Unassembled WGS sequence"/>
</dbReference>
<evidence type="ECO:0000313" key="4">
    <source>
        <dbReference type="Proteomes" id="UP001220324"/>
    </source>
</evidence>
<feature type="compositionally biased region" description="Polar residues" evidence="1">
    <location>
        <begin position="433"/>
        <end position="445"/>
    </location>
</feature>
<feature type="compositionally biased region" description="Basic residues" evidence="1">
    <location>
        <begin position="399"/>
        <end position="422"/>
    </location>
</feature>
<keyword evidence="4" id="KW-1185">Reference proteome</keyword>
<feature type="domain" description="Rrn9" evidence="2">
    <location>
        <begin position="187"/>
        <end position="245"/>
    </location>
</feature>
<feature type="compositionally biased region" description="Polar residues" evidence="1">
    <location>
        <begin position="553"/>
        <end position="569"/>
    </location>
</feature>
<comment type="caution">
    <text evidence="3">The sequence shown here is derived from an EMBL/GenBank/DDBJ whole genome shotgun (WGS) entry which is preliminary data.</text>
</comment>
<gene>
    <name evidence="3" type="ORF">N7494_008910</name>
</gene>
<feature type="compositionally biased region" description="Acidic residues" evidence="1">
    <location>
        <begin position="384"/>
        <end position="394"/>
    </location>
</feature>